<dbReference type="AlphaFoldDB" id="A0A1U7WM16"/>
<dbReference type="Pfam" id="PF00098">
    <property type="entry name" value="zf-CCHC"/>
    <property type="match status" value="1"/>
</dbReference>
<keyword evidence="1" id="KW-0862">Zinc</keyword>
<protein>
    <submittedName>
        <fullName evidence="5">Uncharacterized protein LOC104229967</fullName>
    </submittedName>
</protein>
<dbReference type="SUPFAM" id="SSF57756">
    <property type="entry name" value="Retrovirus zinc finger-like domains"/>
    <property type="match status" value="1"/>
</dbReference>
<dbReference type="InterPro" id="IPR001878">
    <property type="entry name" value="Znf_CCHC"/>
</dbReference>
<dbReference type="PROSITE" id="PS50158">
    <property type="entry name" value="ZF_CCHC"/>
    <property type="match status" value="1"/>
</dbReference>
<feature type="region of interest" description="Disordered" evidence="2">
    <location>
        <begin position="1"/>
        <end position="41"/>
    </location>
</feature>
<reference evidence="5" key="2">
    <citation type="submission" date="2025-08" db="UniProtKB">
        <authorList>
            <consortium name="RefSeq"/>
        </authorList>
    </citation>
    <scope>IDENTIFICATION</scope>
    <source>
        <tissue evidence="5">Leaf</tissue>
    </source>
</reference>
<dbReference type="Proteomes" id="UP000189701">
    <property type="component" value="Unplaced"/>
</dbReference>
<evidence type="ECO:0000313" key="4">
    <source>
        <dbReference type="Proteomes" id="UP000189701"/>
    </source>
</evidence>
<keyword evidence="1" id="KW-0863">Zinc-finger</keyword>
<gene>
    <name evidence="5" type="primary">LOC104229967</name>
</gene>
<evidence type="ECO:0000259" key="3">
    <source>
        <dbReference type="PROSITE" id="PS50158"/>
    </source>
</evidence>
<keyword evidence="4" id="KW-1185">Reference proteome</keyword>
<dbReference type="OrthoDB" id="1306007at2759"/>
<reference evidence="4" key="1">
    <citation type="journal article" date="2013" name="Genome Biol.">
        <title>Reference genomes and transcriptomes of Nicotiana sylvestris and Nicotiana tomentosiformis.</title>
        <authorList>
            <person name="Sierro N."/>
            <person name="Battey J.N."/>
            <person name="Ouadi S."/>
            <person name="Bovet L."/>
            <person name="Goepfert S."/>
            <person name="Bakaher N."/>
            <person name="Peitsch M.C."/>
            <person name="Ivanov N.V."/>
        </authorList>
    </citation>
    <scope>NUCLEOTIDE SEQUENCE [LARGE SCALE GENOMIC DNA]</scope>
</reference>
<feature type="region of interest" description="Disordered" evidence="2">
    <location>
        <begin position="103"/>
        <end position="126"/>
    </location>
</feature>
<keyword evidence="1" id="KW-0479">Metal-binding</keyword>
<dbReference type="GO" id="GO:0008270">
    <property type="term" value="F:zinc ion binding"/>
    <property type="evidence" value="ECO:0007669"/>
    <property type="project" value="UniProtKB-KW"/>
</dbReference>
<evidence type="ECO:0000256" key="2">
    <source>
        <dbReference type="SAM" id="MobiDB-lite"/>
    </source>
</evidence>
<evidence type="ECO:0000256" key="1">
    <source>
        <dbReference type="PROSITE-ProRule" id="PRU00047"/>
    </source>
</evidence>
<feature type="domain" description="CCHC-type" evidence="3">
    <location>
        <begin position="45"/>
        <end position="59"/>
    </location>
</feature>
<proteinExistence type="predicted"/>
<dbReference type="RefSeq" id="XP_009781002.1">
    <property type="nucleotide sequence ID" value="XM_009782700.1"/>
</dbReference>
<dbReference type="GO" id="GO:0003676">
    <property type="term" value="F:nucleic acid binding"/>
    <property type="evidence" value="ECO:0007669"/>
    <property type="project" value="InterPro"/>
</dbReference>
<name>A0A1U7WM16_NICSY</name>
<organism evidence="4 5">
    <name type="scientific">Nicotiana sylvestris</name>
    <name type="common">Wood tobacco</name>
    <name type="synonym">South American tobacco</name>
    <dbReference type="NCBI Taxonomy" id="4096"/>
    <lineage>
        <taxon>Eukaryota</taxon>
        <taxon>Viridiplantae</taxon>
        <taxon>Streptophyta</taxon>
        <taxon>Embryophyta</taxon>
        <taxon>Tracheophyta</taxon>
        <taxon>Spermatophyta</taxon>
        <taxon>Magnoliopsida</taxon>
        <taxon>eudicotyledons</taxon>
        <taxon>Gunneridae</taxon>
        <taxon>Pentapetalae</taxon>
        <taxon>asterids</taxon>
        <taxon>lamiids</taxon>
        <taxon>Solanales</taxon>
        <taxon>Solanaceae</taxon>
        <taxon>Nicotianoideae</taxon>
        <taxon>Nicotianeae</taxon>
        <taxon>Nicotiana</taxon>
    </lineage>
</organism>
<sequence length="126" mass="14022">MVAPPNFKESQSTNRPQRFQKMGHKNGGIPKKGSSSRNLKGNECCHKCGNPGHFIKDCPFLKQEHNKYNSDKVAKRNLIPYKRFSRKSAADNVVKQVLAVWGDSSSESEKEPDAGSISMMAVQNEA</sequence>
<accession>A0A1U7WM16</accession>
<dbReference type="GeneID" id="104229967"/>
<evidence type="ECO:0000313" key="5">
    <source>
        <dbReference type="RefSeq" id="XP_009781002.1"/>
    </source>
</evidence>
<feature type="compositionally biased region" description="Polar residues" evidence="2">
    <location>
        <begin position="8"/>
        <end position="17"/>
    </location>
</feature>
<dbReference type="InterPro" id="IPR036875">
    <property type="entry name" value="Znf_CCHC_sf"/>
</dbReference>
<dbReference type="Gene3D" id="4.10.60.10">
    <property type="entry name" value="Zinc finger, CCHC-type"/>
    <property type="match status" value="1"/>
</dbReference>
<dbReference type="KEGG" id="nsy:104229967"/>